<protein>
    <submittedName>
        <fullName evidence="8">Glycosyltransferase, family GT47</fullName>
    </submittedName>
</protein>
<dbReference type="PANTHER" id="PTHR11062">
    <property type="entry name" value="EXOSTOSIN HEPARAN SULFATE GLYCOSYLTRANSFERASE -RELATED"/>
    <property type="match status" value="1"/>
</dbReference>
<keyword evidence="3" id="KW-0328">Glycosyltransferase</keyword>
<comment type="subcellular location">
    <subcellularLocation>
        <location evidence="1">Golgi apparatus membrane</location>
        <topology evidence="1">Single-pass type II membrane protein</topology>
    </subcellularLocation>
</comment>
<dbReference type="Proteomes" id="UP000036987">
    <property type="component" value="Unassembled WGS sequence"/>
</dbReference>
<feature type="chain" id="PRO_5005527444" evidence="6">
    <location>
        <begin position="27"/>
        <end position="437"/>
    </location>
</feature>
<comment type="similarity">
    <text evidence="2">Belongs to the glycosyltransferase 47 family.</text>
</comment>
<evidence type="ECO:0000256" key="1">
    <source>
        <dbReference type="ARBA" id="ARBA00004323"/>
    </source>
</evidence>
<reference evidence="9" key="1">
    <citation type="journal article" date="2016" name="Nature">
        <title>The genome of the seagrass Zostera marina reveals angiosperm adaptation to the sea.</title>
        <authorList>
            <person name="Olsen J.L."/>
            <person name="Rouze P."/>
            <person name="Verhelst B."/>
            <person name="Lin Y.-C."/>
            <person name="Bayer T."/>
            <person name="Collen J."/>
            <person name="Dattolo E."/>
            <person name="De Paoli E."/>
            <person name="Dittami S."/>
            <person name="Maumus F."/>
            <person name="Michel G."/>
            <person name="Kersting A."/>
            <person name="Lauritano C."/>
            <person name="Lohaus R."/>
            <person name="Toepel M."/>
            <person name="Tonon T."/>
            <person name="Vanneste K."/>
            <person name="Amirebrahimi M."/>
            <person name="Brakel J."/>
            <person name="Bostroem C."/>
            <person name="Chovatia M."/>
            <person name="Grimwood J."/>
            <person name="Jenkins J.W."/>
            <person name="Jueterbock A."/>
            <person name="Mraz A."/>
            <person name="Stam W.T."/>
            <person name="Tice H."/>
            <person name="Bornberg-Bauer E."/>
            <person name="Green P.J."/>
            <person name="Pearson G.A."/>
            <person name="Procaccini G."/>
            <person name="Duarte C.M."/>
            <person name="Schmutz J."/>
            <person name="Reusch T.B.H."/>
            <person name="Van de Peer Y."/>
        </authorList>
    </citation>
    <scope>NUCLEOTIDE SEQUENCE [LARGE SCALE GENOMIC DNA]</scope>
    <source>
        <strain evidence="9">cv. Finnish</strain>
    </source>
</reference>
<sequence length="437" mass="50811">MAKITITTAVVLIFFLLLELAGIYLASPLNCTDRKIYIRRLPIRYNKVLAVSCSRYSPLTINLCPYLHNSGLGPKVHDRFRSWHRTHHHLIEKFFHRRVQDYPCLIGDPKQANAIFLPYYVGLDSLRFLYGDGWNSSVQHGMDLFNYLLKNNAEIWRRNGGSDHFLISGRSSWDFSRPKMKLDWGTSFLELPEFFNVTVLTPESRRWSWQEQAIPYMTSFHPKNVAEFYKWVNMTEKMDRTSLMLFVKSSTDVDSSDEDVADILSQKILKECRTNFGLCTLVDCTGKKCEDEPKSYIHSLLHSKFCLHPPGISPTTRQIFDGIIAGCIPVFFDEMTSSFQYKWHLKFPEKNVDQQLLSTFSVFISEKDVVEETVTVLDVLTKIGEKEVNLMRKELKKRVFGVMYRSHKASPELKEMKDAFDLAIDGVFQRIKTRQNH</sequence>
<dbReference type="InterPro" id="IPR004263">
    <property type="entry name" value="Exostosin"/>
</dbReference>
<evidence type="ECO:0000259" key="7">
    <source>
        <dbReference type="Pfam" id="PF03016"/>
    </source>
</evidence>
<evidence type="ECO:0000256" key="6">
    <source>
        <dbReference type="SAM" id="SignalP"/>
    </source>
</evidence>
<evidence type="ECO:0000256" key="3">
    <source>
        <dbReference type="ARBA" id="ARBA00022676"/>
    </source>
</evidence>
<name>A0A0K9P684_ZOSMR</name>
<comment type="caution">
    <text evidence="8">The sequence shown here is derived from an EMBL/GenBank/DDBJ whole genome shotgun (WGS) entry which is preliminary data.</text>
</comment>
<accession>A0A0K9P684</accession>
<keyword evidence="8" id="KW-0808">Transferase</keyword>
<evidence type="ECO:0000313" key="8">
    <source>
        <dbReference type="EMBL" id="KMZ64528.1"/>
    </source>
</evidence>
<keyword evidence="4" id="KW-0735">Signal-anchor</keyword>
<dbReference type="AlphaFoldDB" id="A0A0K9P684"/>
<dbReference type="STRING" id="29655.A0A0K9P684"/>
<feature type="signal peptide" evidence="6">
    <location>
        <begin position="1"/>
        <end position="26"/>
    </location>
</feature>
<evidence type="ECO:0000256" key="4">
    <source>
        <dbReference type="ARBA" id="ARBA00022968"/>
    </source>
</evidence>
<keyword evidence="5" id="KW-0333">Golgi apparatus</keyword>
<organism evidence="8 9">
    <name type="scientific">Zostera marina</name>
    <name type="common">Eelgrass</name>
    <dbReference type="NCBI Taxonomy" id="29655"/>
    <lineage>
        <taxon>Eukaryota</taxon>
        <taxon>Viridiplantae</taxon>
        <taxon>Streptophyta</taxon>
        <taxon>Embryophyta</taxon>
        <taxon>Tracheophyta</taxon>
        <taxon>Spermatophyta</taxon>
        <taxon>Magnoliopsida</taxon>
        <taxon>Liliopsida</taxon>
        <taxon>Zosteraceae</taxon>
        <taxon>Zostera</taxon>
    </lineage>
</organism>
<dbReference type="GO" id="GO:0000139">
    <property type="term" value="C:Golgi membrane"/>
    <property type="evidence" value="ECO:0007669"/>
    <property type="project" value="UniProtKB-SubCell"/>
</dbReference>
<keyword evidence="6" id="KW-0732">Signal</keyword>
<gene>
    <name evidence="8" type="ORF">ZOSMA_361G00080</name>
</gene>
<evidence type="ECO:0000256" key="2">
    <source>
        <dbReference type="ARBA" id="ARBA00010271"/>
    </source>
</evidence>
<dbReference type="Pfam" id="PF03016">
    <property type="entry name" value="Exostosin_GT47"/>
    <property type="match status" value="1"/>
</dbReference>
<dbReference type="EMBL" id="LFYR01001131">
    <property type="protein sequence ID" value="KMZ64528.1"/>
    <property type="molecule type" value="Genomic_DNA"/>
</dbReference>
<keyword evidence="4" id="KW-0812">Transmembrane</keyword>
<proteinExistence type="inferred from homology"/>
<keyword evidence="9" id="KW-1185">Reference proteome</keyword>
<evidence type="ECO:0000256" key="5">
    <source>
        <dbReference type="ARBA" id="ARBA00023034"/>
    </source>
</evidence>
<evidence type="ECO:0000313" key="9">
    <source>
        <dbReference type="Proteomes" id="UP000036987"/>
    </source>
</evidence>
<dbReference type="OrthoDB" id="1924787at2759"/>
<dbReference type="GO" id="GO:0016757">
    <property type="term" value="F:glycosyltransferase activity"/>
    <property type="evidence" value="ECO:0007669"/>
    <property type="project" value="UniProtKB-KW"/>
</dbReference>
<feature type="domain" description="Exostosin GT47" evidence="7">
    <location>
        <begin position="31"/>
        <end position="378"/>
    </location>
</feature>
<dbReference type="InterPro" id="IPR040911">
    <property type="entry name" value="Exostosin_GT47"/>
</dbReference>
<dbReference type="PANTHER" id="PTHR11062:SF58">
    <property type="entry name" value="XYLOGLUCAN GALACTOSYLTRANSFERASE GT19-RELATED"/>
    <property type="match status" value="1"/>
</dbReference>